<protein>
    <submittedName>
        <fullName evidence="7">Trichothecene efflux pump TRI12</fullName>
    </submittedName>
</protein>
<dbReference type="PANTHER" id="PTHR23501:SF195">
    <property type="entry name" value="PEP5"/>
    <property type="match status" value="1"/>
</dbReference>
<evidence type="ECO:0000256" key="4">
    <source>
        <dbReference type="ARBA" id="ARBA00023136"/>
    </source>
</evidence>
<evidence type="ECO:0000259" key="6">
    <source>
        <dbReference type="PROSITE" id="PS50850"/>
    </source>
</evidence>
<dbReference type="GO" id="GO:0022857">
    <property type="term" value="F:transmembrane transporter activity"/>
    <property type="evidence" value="ECO:0007669"/>
    <property type="project" value="InterPro"/>
</dbReference>
<feature type="domain" description="Major facilitator superfamily (MFS) profile" evidence="6">
    <location>
        <begin position="73"/>
        <end position="590"/>
    </location>
</feature>
<evidence type="ECO:0000313" key="7">
    <source>
        <dbReference type="EMBL" id="KAF7193375.1"/>
    </source>
</evidence>
<comment type="caution">
    <text evidence="7">The sequence shown here is derived from an EMBL/GenBank/DDBJ whole genome shotgun (WGS) entry which is preliminary data.</text>
</comment>
<dbReference type="EMBL" id="JABCIY010000087">
    <property type="protein sequence ID" value="KAF7193375.1"/>
    <property type="molecule type" value="Genomic_DNA"/>
</dbReference>
<name>A0A8H6VIZ8_9PEZI</name>
<feature type="transmembrane region" description="Helical" evidence="5">
    <location>
        <begin position="74"/>
        <end position="102"/>
    </location>
</feature>
<feature type="transmembrane region" description="Helical" evidence="5">
    <location>
        <begin position="409"/>
        <end position="428"/>
    </location>
</feature>
<feature type="transmembrane region" description="Helical" evidence="5">
    <location>
        <begin position="560"/>
        <end position="579"/>
    </location>
</feature>
<comment type="subcellular location">
    <subcellularLocation>
        <location evidence="1">Membrane</location>
        <topology evidence="1">Multi-pass membrane protein</topology>
    </subcellularLocation>
</comment>
<organism evidence="7 8">
    <name type="scientific">Pseudocercospora fuligena</name>
    <dbReference type="NCBI Taxonomy" id="685502"/>
    <lineage>
        <taxon>Eukaryota</taxon>
        <taxon>Fungi</taxon>
        <taxon>Dikarya</taxon>
        <taxon>Ascomycota</taxon>
        <taxon>Pezizomycotina</taxon>
        <taxon>Dothideomycetes</taxon>
        <taxon>Dothideomycetidae</taxon>
        <taxon>Mycosphaerellales</taxon>
        <taxon>Mycosphaerellaceae</taxon>
        <taxon>Pseudocercospora</taxon>
    </lineage>
</organism>
<feature type="transmembrane region" description="Helical" evidence="5">
    <location>
        <begin position="230"/>
        <end position="251"/>
    </location>
</feature>
<feature type="transmembrane region" description="Helical" evidence="5">
    <location>
        <begin position="341"/>
        <end position="359"/>
    </location>
</feature>
<dbReference type="Proteomes" id="UP000660729">
    <property type="component" value="Unassembled WGS sequence"/>
</dbReference>
<evidence type="ECO:0000256" key="2">
    <source>
        <dbReference type="ARBA" id="ARBA00022692"/>
    </source>
</evidence>
<feature type="transmembrane region" description="Helical" evidence="5">
    <location>
        <begin position="303"/>
        <end position="320"/>
    </location>
</feature>
<reference evidence="7" key="1">
    <citation type="submission" date="2020-04" db="EMBL/GenBank/DDBJ databases">
        <title>Draft genome resource of the tomato pathogen Pseudocercospora fuligena.</title>
        <authorList>
            <person name="Zaccaron A."/>
        </authorList>
    </citation>
    <scope>NUCLEOTIDE SEQUENCE</scope>
    <source>
        <strain evidence="7">PF001</strain>
    </source>
</reference>
<dbReference type="Pfam" id="PF07690">
    <property type="entry name" value="MFS_1"/>
    <property type="match status" value="1"/>
</dbReference>
<feature type="transmembrane region" description="Helical" evidence="5">
    <location>
        <begin position="272"/>
        <end position="291"/>
    </location>
</feature>
<gene>
    <name evidence="7" type="ORF">HII31_05250</name>
</gene>
<dbReference type="OrthoDB" id="2587356at2759"/>
<feature type="non-terminal residue" evidence="7">
    <location>
        <position position="1"/>
    </location>
</feature>
<evidence type="ECO:0000313" key="8">
    <source>
        <dbReference type="Proteomes" id="UP000660729"/>
    </source>
</evidence>
<keyword evidence="4 5" id="KW-0472">Membrane</keyword>
<accession>A0A8H6VIZ8</accession>
<dbReference type="CDD" id="cd06179">
    <property type="entry name" value="MFS_TRI12_like"/>
    <property type="match status" value="1"/>
</dbReference>
<dbReference type="InterPro" id="IPR020846">
    <property type="entry name" value="MFS_dom"/>
</dbReference>
<proteinExistence type="predicted"/>
<feature type="transmembrane region" description="Helical" evidence="5">
    <location>
        <begin position="197"/>
        <end position="218"/>
    </location>
</feature>
<sequence>MRTTWPRYTIHACEEVSFHTWPSCATIAMMAEKDETIHLEQAKDTDEKSAHAALQQDLNDREDDQHIHLTWKSWVVVFVSCFAIMAQVFVVVAAGSVIAFIVRDLGSASISGWIIQGPLLMQSVLSPFVGRLSDVLDRKSLAAGPPLIAFAGAAISAKASSMSMLIGGGILIGTTLSTISIVQAIPSEVLPLKYRALANGFAFLGGAVGGLVGGLGAGGVTNSNPGGWRGIFWIQAAFHLATSAGFLLFYWPKQKSDYPRMSWKQYAWAVDPIGSVLFISSATLMLLALDWAGGAYGWSNSHVAAPLGVGLGLLVCFCLYEWKGRKDGMVAHVFFKGSPNFALSCFAFAVEGWIFYSAVNSVTPQIVLHLGFETNAWKISIRQLAYSISSLVASIPITLYATRYKDLKWPLVVTFTIFLIVVILYGCITPEWNHAQIGINVISGIGQSGPLTLLVALVQFTAPHEYLSTATGLAFSARAVGGAFGSAVLDAIINGKLGSTWAAKVSAAAIEAGLPPSSAGDLLAAMTAGESTAGIAGVTPEILAAAAHASQWAYTRAYRLAWWSIFPFVVIALVSVLCLKGVKELMTEKVEATVERIEKSTKADE</sequence>
<feature type="transmembrane region" description="Helical" evidence="5">
    <location>
        <begin position="165"/>
        <end position="185"/>
    </location>
</feature>
<dbReference type="InterPro" id="IPR036259">
    <property type="entry name" value="MFS_trans_sf"/>
</dbReference>
<dbReference type="GO" id="GO:0005886">
    <property type="term" value="C:plasma membrane"/>
    <property type="evidence" value="ECO:0007669"/>
    <property type="project" value="TreeGrafter"/>
</dbReference>
<dbReference type="Gene3D" id="1.20.1250.20">
    <property type="entry name" value="MFS general substrate transporter like domains"/>
    <property type="match status" value="1"/>
</dbReference>
<dbReference type="PROSITE" id="PS50850">
    <property type="entry name" value="MFS"/>
    <property type="match status" value="1"/>
</dbReference>
<dbReference type="InterPro" id="IPR011701">
    <property type="entry name" value="MFS"/>
</dbReference>
<evidence type="ECO:0000256" key="1">
    <source>
        <dbReference type="ARBA" id="ARBA00004141"/>
    </source>
</evidence>
<dbReference type="SUPFAM" id="SSF103473">
    <property type="entry name" value="MFS general substrate transporter"/>
    <property type="match status" value="1"/>
</dbReference>
<evidence type="ECO:0000256" key="5">
    <source>
        <dbReference type="SAM" id="Phobius"/>
    </source>
</evidence>
<keyword evidence="2 5" id="KW-0812">Transmembrane</keyword>
<keyword evidence="8" id="KW-1185">Reference proteome</keyword>
<keyword evidence="3 5" id="KW-1133">Transmembrane helix</keyword>
<dbReference type="AlphaFoldDB" id="A0A8H6VIZ8"/>
<dbReference type="PANTHER" id="PTHR23501">
    <property type="entry name" value="MAJOR FACILITATOR SUPERFAMILY"/>
    <property type="match status" value="1"/>
</dbReference>
<dbReference type="InterPro" id="IPR053791">
    <property type="entry name" value="MFS_Tri12-like"/>
</dbReference>
<evidence type="ECO:0000256" key="3">
    <source>
        <dbReference type="ARBA" id="ARBA00022989"/>
    </source>
</evidence>